<dbReference type="AlphaFoldDB" id="A0A0H4I1W0"/>
<dbReference type="PATRIC" id="fig|330734.3.peg.762"/>
<dbReference type="InterPro" id="IPR009367">
    <property type="entry name" value="Elm1-like"/>
</dbReference>
<name>A0A0H4I1W0_9GAMM</name>
<evidence type="ECO:0000313" key="1">
    <source>
        <dbReference type="EMBL" id="AKO51605.1"/>
    </source>
</evidence>
<dbReference type="RefSeq" id="WP_048384346.1">
    <property type="nucleotide sequence ID" value="NZ_CP011494.1"/>
</dbReference>
<dbReference type="Proteomes" id="UP000036406">
    <property type="component" value="Chromosome"/>
</dbReference>
<sequence length="316" mass="34688">MAENANTSCPVIWLLTDNKSGHRNQLKGLGNRLRVLAGASLHWIDVSTVETPLWRVLLGRPPALDPALTKPDLIIAAGSGSHRLLLALRKVKGARTLVLMKPGFPLRWVSGAIIPQHDRVKPGPNLFMTQGAINAITPVAEPSTQPRGLILVGGPSAHFFWSDDTIMAQIHELLHNYPKWSWIISSSRRTPVSCQQALAVLETSRIQVLTPQDTGENWLSTALAHSRCAWITPDSMSMVCEAATSGVPTGVFQLPAKRRSRVALGLAAMQDQHLVTTWDDHYKVMTARPGSRILFWQADAAARWVMTHFLPTGPKP</sequence>
<keyword evidence="2" id="KW-1185">Reference proteome</keyword>
<evidence type="ECO:0000313" key="2">
    <source>
        <dbReference type="Proteomes" id="UP000036406"/>
    </source>
</evidence>
<gene>
    <name evidence="1" type="ORF">ABA45_03515</name>
</gene>
<evidence type="ECO:0008006" key="3">
    <source>
        <dbReference type="Google" id="ProtNLM"/>
    </source>
</evidence>
<protein>
    <recommendedName>
        <fullName evidence="3">Nucleoside-diphosphate sugar epimerase</fullName>
    </recommendedName>
</protein>
<proteinExistence type="predicted"/>
<dbReference type="STRING" id="330734.ABA45_03515"/>
<organism evidence="1 2">
    <name type="scientific">Marinobacter psychrophilus</name>
    <dbReference type="NCBI Taxonomy" id="330734"/>
    <lineage>
        <taxon>Bacteria</taxon>
        <taxon>Pseudomonadati</taxon>
        <taxon>Pseudomonadota</taxon>
        <taxon>Gammaproteobacteria</taxon>
        <taxon>Pseudomonadales</taxon>
        <taxon>Marinobacteraceae</taxon>
        <taxon>Marinobacter</taxon>
    </lineage>
</organism>
<dbReference type="KEGG" id="mpq:ABA45_03515"/>
<reference evidence="1 2" key="1">
    <citation type="submission" date="2015-05" db="EMBL/GenBank/DDBJ databases">
        <title>Complete genome of Marinobacter psychrophilus strain 20041T isolated from sea-ice of the Canadian Basin.</title>
        <authorList>
            <person name="Song L."/>
            <person name="Ren L."/>
            <person name="Yu Y."/>
            <person name="Wang X."/>
        </authorList>
    </citation>
    <scope>NUCLEOTIDE SEQUENCE [LARGE SCALE GENOMIC DNA]</scope>
    <source>
        <strain evidence="1 2">20041</strain>
    </source>
</reference>
<accession>A0A0H4I1W0</accession>
<dbReference type="Pfam" id="PF06258">
    <property type="entry name" value="Mito_fiss_Elm1"/>
    <property type="match status" value="1"/>
</dbReference>
<dbReference type="EMBL" id="CP011494">
    <property type="protein sequence ID" value="AKO51605.1"/>
    <property type="molecule type" value="Genomic_DNA"/>
</dbReference>